<feature type="transmembrane region" description="Helical" evidence="7">
    <location>
        <begin position="201"/>
        <end position="223"/>
    </location>
</feature>
<dbReference type="GO" id="GO:0016020">
    <property type="term" value="C:membrane"/>
    <property type="evidence" value="ECO:0007669"/>
    <property type="project" value="UniProtKB-SubCell"/>
</dbReference>
<evidence type="ECO:0000259" key="8">
    <source>
        <dbReference type="PROSITE" id="PS51502"/>
    </source>
</evidence>
<feature type="transmembrane region" description="Helical" evidence="7">
    <location>
        <begin position="467"/>
        <end position="486"/>
    </location>
</feature>
<dbReference type="PROSITE" id="PS51502">
    <property type="entry name" value="S_R_A_B_BARREL"/>
    <property type="match status" value="1"/>
</dbReference>
<dbReference type="InterPro" id="IPR013097">
    <property type="entry name" value="Dabb"/>
</dbReference>
<evidence type="ECO:0000256" key="2">
    <source>
        <dbReference type="ARBA" id="ARBA00022448"/>
    </source>
</evidence>
<dbReference type="EMBL" id="CP019477">
    <property type="protein sequence ID" value="UQC85541.1"/>
    <property type="molecule type" value="Genomic_DNA"/>
</dbReference>
<feature type="transmembrane region" description="Helical" evidence="7">
    <location>
        <begin position="433"/>
        <end position="455"/>
    </location>
</feature>
<feature type="transmembrane region" description="Helical" evidence="7">
    <location>
        <begin position="269"/>
        <end position="291"/>
    </location>
</feature>
<dbReference type="Proteomes" id="UP000830671">
    <property type="component" value="Chromosome 5"/>
</dbReference>
<dbReference type="InterPro" id="IPR011008">
    <property type="entry name" value="Dimeric_a/b-barrel"/>
</dbReference>
<dbReference type="Pfam" id="PF07690">
    <property type="entry name" value="MFS_1"/>
    <property type="match status" value="1"/>
</dbReference>
<name>A0A9Q8SZI0_9PEZI</name>
<evidence type="ECO:0000313" key="9">
    <source>
        <dbReference type="EMBL" id="UQC85541.1"/>
    </source>
</evidence>
<keyword evidence="4 7" id="KW-1133">Transmembrane helix</keyword>
<proteinExistence type="inferred from homology"/>
<dbReference type="KEGG" id="clup:CLUP02_11039"/>
<feature type="transmembrane region" description="Helical" evidence="7">
    <location>
        <begin position="338"/>
        <end position="357"/>
    </location>
</feature>
<dbReference type="Gene3D" id="3.30.70.100">
    <property type="match status" value="1"/>
</dbReference>
<comment type="similarity">
    <text evidence="6">Belongs to the major facilitator superfamily. Allantoate permease family.</text>
</comment>
<keyword evidence="2" id="KW-0813">Transport</keyword>
<accession>A0A9Q8SZI0</accession>
<feature type="transmembrane region" description="Helical" evidence="7">
    <location>
        <begin position="235"/>
        <end position="257"/>
    </location>
</feature>
<dbReference type="PANTHER" id="PTHR43791">
    <property type="entry name" value="PERMEASE-RELATED"/>
    <property type="match status" value="1"/>
</dbReference>
<dbReference type="SUPFAM" id="SSF103473">
    <property type="entry name" value="MFS general substrate transporter"/>
    <property type="match status" value="1"/>
</dbReference>
<dbReference type="AlphaFoldDB" id="A0A9Q8SZI0"/>
<dbReference type="FunFam" id="1.20.1250.20:FF:000065">
    <property type="entry name" value="Putative MFS pantothenate transporter"/>
    <property type="match status" value="1"/>
</dbReference>
<dbReference type="SMART" id="SM00886">
    <property type="entry name" value="Dabb"/>
    <property type="match status" value="1"/>
</dbReference>
<dbReference type="InterPro" id="IPR011701">
    <property type="entry name" value="MFS"/>
</dbReference>
<feature type="transmembrane region" description="Helical" evidence="7">
    <location>
        <begin position="404"/>
        <end position="427"/>
    </location>
</feature>
<evidence type="ECO:0000256" key="6">
    <source>
        <dbReference type="ARBA" id="ARBA00037968"/>
    </source>
</evidence>
<dbReference type="PANTHER" id="PTHR43791:SF28">
    <property type="entry name" value="MAJOR FACILITATOR SUPERFAMILY (MFS) PROFILE DOMAIN-CONTAINING PROTEIN"/>
    <property type="match status" value="1"/>
</dbReference>
<evidence type="ECO:0000256" key="4">
    <source>
        <dbReference type="ARBA" id="ARBA00022989"/>
    </source>
</evidence>
<reference evidence="9" key="1">
    <citation type="journal article" date="2021" name="Mol. Plant Microbe Interact.">
        <title>Complete Genome Sequence of the Plant-Pathogenic Fungus Colletotrichum lupini.</title>
        <authorList>
            <person name="Baroncelli R."/>
            <person name="Pensec F."/>
            <person name="Da Lio D."/>
            <person name="Boufleur T."/>
            <person name="Vicente I."/>
            <person name="Sarrocco S."/>
            <person name="Picot A."/>
            <person name="Baraldi E."/>
            <person name="Sukno S."/>
            <person name="Thon M."/>
            <person name="Le Floch G."/>
        </authorList>
    </citation>
    <scope>NUCLEOTIDE SEQUENCE</scope>
    <source>
        <strain evidence="9">IMI 504893</strain>
    </source>
</reference>
<feature type="domain" description="Stress-response A/B barrel" evidence="8">
    <location>
        <begin position="666"/>
        <end position="764"/>
    </location>
</feature>
<keyword evidence="10" id="KW-1185">Reference proteome</keyword>
<evidence type="ECO:0000256" key="1">
    <source>
        <dbReference type="ARBA" id="ARBA00004141"/>
    </source>
</evidence>
<dbReference type="RefSeq" id="XP_049147155.1">
    <property type="nucleotide sequence ID" value="XM_049290010.1"/>
</dbReference>
<protein>
    <submittedName>
        <fullName evidence="9">Vitamin H transporter</fullName>
    </submittedName>
</protein>
<feature type="transmembrane region" description="Helical" evidence="7">
    <location>
        <begin position="377"/>
        <end position="397"/>
    </location>
</feature>
<dbReference type="GeneID" id="73345020"/>
<dbReference type="SUPFAM" id="SSF54909">
    <property type="entry name" value="Dimeric alpha+beta barrel"/>
    <property type="match status" value="1"/>
</dbReference>
<keyword evidence="5 7" id="KW-0472">Membrane</keyword>
<organism evidence="9 10">
    <name type="scientific">Colletotrichum lupini</name>
    <dbReference type="NCBI Taxonomy" id="145971"/>
    <lineage>
        <taxon>Eukaryota</taxon>
        <taxon>Fungi</taxon>
        <taxon>Dikarya</taxon>
        <taxon>Ascomycota</taxon>
        <taxon>Pezizomycotina</taxon>
        <taxon>Sordariomycetes</taxon>
        <taxon>Hypocreomycetidae</taxon>
        <taxon>Glomerellales</taxon>
        <taxon>Glomerellaceae</taxon>
        <taxon>Colletotrichum</taxon>
        <taxon>Colletotrichum acutatum species complex</taxon>
    </lineage>
</organism>
<evidence type="ECO:0000313" key="10">
    <source>
        <dbReference type="Proteomes" id="UP000830671"/>
    </source>
</evidence>
<dbReference type="Gene3D" id="1.20.1250.20">
    <property type="entry name" value="MFS general substrate transporter like domains"/>
    <property type="match status" value="1"/>
</dbReference>
<feature type="transmembrane region" description="Helical" evidence="7">
    <location>
        <begin position="506"/>
        <end position="523"/>
    </location>
</feature>
<evidence type="ECO:0000256" key="7">
    <source>
        <dbReference type="SAM" id="Phobius"/>
    </source>
</evidence>
<comment type="subcellular location">
    <subcellularLocation>
        <location evidence="1">Membrane</location>
        <topology evidence="1">Multi-pass membrane protein</topology>
    </subcellularLocation>
</comment>
<keyword evidence="3 7" id="KW-0812">Transmembrane</keyword>
<dbReference type="Pfam" id="PF07876">
    <property type="entry name" value="Dabb"/>
    <property type="match status" value="1"/>
</dbReference>
<gene>
    <name evidence="9" type="ORF">CLUP02_11039</name>
</gene>
<dbReference type="GO" id="GO:0022857">
    <property type="term" value="F:transmembrane transporter activity"/>
    <property type="evidence" value="ECO:0007669"/>
    <property type="project" value="InterPro"/>
</dbReference>
<dbReference type="InterPro" id="IPR036259">
    <property type="entry name" value="MFS_trans_sf"/>
</dbReference>
<evidence type="ECO:0000256" key="3">
    <source>
        <dbReference type="ARBA" id="ARBA00022692"/>
    </source>
</evidence>
<evidence type="ECO:0000256" key="5">
    <source>
        <dbReference type="ARBA" id="ARBA00023136"/>
    </source>
</evidence>
<sequence length="786" mass="89532">MADRVSLDRTARNANPAATMKPLDDQELVVSSSTPKPQTRSLWVAWLYIFDWYPSHYSKEEKKLLRKLGIVPLIHMFEEMLMTVLSRQYSSLPVLFDVYDFAVNLSVRVNTNMRAVFLKWLDSANINHAYVSGMEEDLKLTGNQYSLFGTFYNIGYLIFEIPSMMIISRPHLTRWYLPAMECLWSITTFVQCKLRNEYDIYGIRFLLGVLETPAATGAIYLLTSWYRSDELFKRAGVWYVSSNIGAMFGGYLQAAAYNNLNGVAGMAGWRWLFIIDGIISLPISIAGFFLFPGLPTSPKVWWLTDAEQKLAQARMRDDGVKESKRIGKRMLKRVFTHWHFYLAVFTYVFFQCTSYVAGQMALWLKHEATLHGTYTVAEINVIPTGVQAISIVAGVVATSLCMIYPIWAVMCVVAGILFFANVCLLIWDIPTGLHFAAYYMLGLTSCFTPIFFPWINMIMKDDNEARAFTTGAMMTCGWIFFSFYPITVFPKLEAPKWRKGFTVNTTFVAIWWTLFMLGQYLSVQGVKGDDMMHVEVSSEKDSKSGMLLCSLGGNSEQLMIQPAENALRCISTPCACDGGGWSHDLELPENGAKWNPIHLDLQILILHGGPSTKPLLRGSSVQYVEPISKRISITAFTPSSQRRHQILQRKKKLKDLAYVVHSQHIYNDSLLFKFRSDVSEDHKSTFVRELKTLKSLPCVKDQRLIVGGPSITDPIERSKGYHFALLSFHQDREALETYQASPEHHRVTSTYLWPFKEDVTRFDFEVDQEDEYMCEFMAKGLANGSA</sequence>